<dbReference type="GO" id="GO:0008173">
    <property type="term" value="F:RNA methyltransferase activity"/>
    <property type="evidence" value="ECO:0007669"/>
    <property type="project" value="InterPro"/>
</dbReference>
<dbReference type="EMBL" id="VFNV01000001">
    <property type="protein sequence ID" value="TQK75776.1"/>
    <property type="molecule type" value="Genomic_DNA"/>
</dbReference>
<evidence type="ECO:0000313" key="6">
    <source>
        <dbReference type="Proteomes" id="UP000316181"/>
    </source>
</evidence>
<dbReference type="GO" id="GO:0032259">
    <property type="term" value="P:methylation"/>
    <property type="evidence" value="ECO:0007669"/>
    <property type="project" value="UniProtKB-KW"/>
</dbReference>
<dbReference type="InterPro" id="IPR051259">
    <property type="entry name" value="rRNA_Methyltransferase"/>
</dbReference>
<dbReference type="GO" id="GO:0006396">
    <property type="term" value="P:RNA processing"/>
    <property type="evidence" value="ECO:0007669"/>
    <property type="project" value="InterPro"/>
</dbReference>
<dbReference type="AlphaFoldDB" id="A0A542SMB6"/>
<dbReference type="PANTHER" id="PTHR43191">
    <property type="entry name" value="RRNA METHYLTRANSFERASE 3"/>
    <property type="match status" value="1"/>
</dbReference>
<evidence type="ECO:0000256" key="1">
    <source>
        <dbReference type="ARBA" id="ARBA00022603"/>
    </source>
</evidence>
<evidence type="ECO:0000256" key="3">
    <source>
        <dbReference type="SAM" id="MobiDB-lite"/>
    </source>
</evidence>
<keyword evidence="6" id="KW-1185">Reference proteome</keyword>
<accession>A0A542SMB6</accession>
<dbReference type="InterPro" id="IPR001537">
    <property type="entry name" value="SpoU_MeTrfase"/>
</dbReference>
<dbReference type="CDD" id="cd18095">
    <property type="entry name" value="SpoU-like_rRNA-MTase"/>
    <property type="match status" value="1"/>
</dbReference>
<protein>
    <submittedName>
        <fullName evidence="5">tRNA G18 (Ribose-2'-O)-methylase SpoU</fullName>
    </submittedName>
</protein>
<reference evidence="5 6" key="1">
    <citation type="submission" date="2019-06" db="EMBL/GenBank/DDBJ databases">
        <title>Sequencing the genomes of 1000 actinobacteria strains.</title>
        <authorList>
            <person name="Klenk H.-P."/>
        </authorList>
    </citation>
    <scope>NUCLEOTIDE SEQUENCE [LARGE SCALE GENOMIC DNA]</scope>
    <source>
        <strain evidence="5 6">DSM 10596</strain>
    </source>
</reference>
<dbReference type="InterPro" id="IPR029026">
    <property type="entry name" value="tRNA_m1G_MTases_N"/>
</dbReference>
<dbReference type="PANTHER" id="PTHR43191:SF12">
    <property type="entry name" value="RRNA METHYLASE"/>
    <property type="match status" value="1"/>
</dbReference>
<dbReference type="Pfam" id="PF00588">
    <property type="entry name" value="SpoU_methylase"/>
    <property type="match status" value="1"/>
</dbReference>
<dbReference type="Gene3D" id="3.40.1280.10">
    <property type="match status" value="1"/>
</dbReference>
<dbReference type="Proteomes" id="UP000316181">
    <property type="component" value="Unassembled WGS sequence"/>
</dbReference>
<comment type="caution">
    <text evidence="5">The sequence shown here is derived from an EMBL/GenBank/DDBJ whole genome shotgun (WGS) entry which is preliminary data.</text>
</comment>
<organism evidence="5 6">
    <name type="scientific">Rarobacter incanus</name>
    <dbReference type="NCBI Taxonomy" id="153494"/>
    <lineage>
        <taxon>Bacteria</taxon>
        <taxon>Bacillati</taxon>
        <taxon>Actinomycetota</taxon>
        <taxon>Actinomycetes</taxon>
        <taxon>Micrococcales</taxon>
        <taxon>Rarobacteraceae</taxon>
        <taxon>Rarobacter</taxon>
    </lineage>
</organism>
<keyword evidence="1 5" id="KW-0489">Methyltransferase</keyword>
<dbReference type="GO" id="GO:0003723">
    <property type="term" value="F:RNA binding"/>
    <property type="evidence" value="ECO:0007669"/>
    <property type="project" value="InterPro"/>
</dbReference>
<evidence type="ECO:0000313" key="5">
    <source>
        <dbReference type="EMBL" id="TQK75776.1"/>
    </source>
</evidence>
<proteinExistence type="predicted"/>
<feature type="region of interest" description="Disordered" evidence="3">
    <location>
        <begin position="1"/>
        <end position="29"/>
    </location>
</feature>
<dbReference type="InterPro" id="IPR029064">
    <property type="entry name" value="Ribosomal_eL30-like_sf"/>
</dbReference>
<evidence type="ECO:0000256" key="2">
    <source>
        <dbReference type="ARBA" id="ARBA00022679"/>
    </source>
</evidence>
<keyword evidence="2" id="KW-0808">Transferase</keyword>
<evidence type="ECO:0000259" key="4">
    <source>
        <dbReference type="Pfam" id="PF00588"/>
    </source>
</evidence>
<dbReference type="SUPFAM" id="SSF75217">
    <property type="entry name" value="alpha/beta knot"/>
    <property type="match status" value="1"/>
</dbReference>
<dbReference type="SUPFAM" id="SSF55315">
    <property type="entry name" value="L30e-like"/>
    <property type="match status" value="1"/>
</dbReference>
<gene>
    <name evidence="5" type="ORF">FB389_0411</name>
</gene>
<dbReference type="InterPro" id="IPR029028">
    <property type="entry name" value="Alpha/beta_knot_MTases"/>
</dbReference>
<feature type="domain" description="tRNA/rRNA methyltransferase SpoU type" evidence="4">
    <location>
        <begin position="173"/>
        <end position="330"/>
    </location>
</feature>
<sequence>MCESTTRYRRPWYESPVPRRPRHTPPAFPRGRDVLNNGYMTSLNLIRLDELSRDSWPDLSDYFDLTDVQLRKKLEPEHGLFIAESSAVIRRAIAAGNKVRSILMAHRWVESMSDVIAGLDPGTPVYIADEPTLESLVGFHLHRGAIASMHRPQLPDAAQLLERTCPPGSPARIAVFENMVDHTNLGAAFRSAAALGVDAVLVTPDCSDPLYRRSVRVSMGAVFQVPWTRIYNWPQAGRSKREAGHSSEKIGGLELLRSLGFESVAMALTDHSVSLDDYVRQMPKRVAIVLGTEGAGLGPRTIAEADAVVRIPMFHNVDSLNVAAAAAVMFWATRRQA</sequence>
<name>A0A542SMB6_9MICO</name>